<evidence type="ECO:0000256" key="5">
    <source>
        <dbReference type="ARBA" id="ARBA00023163"/>
    </source>
</evidence>
<dbReference type="InterPro" id="IPR016032">
    <property type="entry name" value="Sig_transdc_resp-reg_C-effctor"/>
</dbReference>
<dbReference type="GO" id="GO:0000156">
    <property type="term" value="F:phosphorelay response regulator activity"/>
    <property type="evidence" value="ECO:0007669"/>
    <property type="project" value="TreeGrafter"/>
</dbReference>
<keyword evidence="3" id="KW-0805">Transcription regulation</keyword>
<dbReference type="PRINTS" id="PR00038">
    <property type="entry name" value="HTHLUXR"/>
</dbReference>
<keyword evidence="7" id="KW-1185">Reference proteome</keyword>
<dbReference type="GO" id="GO:0006355">
    <property type="term" value="P:regulation of DNA-templated transcription"/>
    <property type="evidence" value="ECO:0007669"/>
    <property type="project" value="InterPro"/>
</dbReference>
<dbReference type="PANTHER" id="PTHR48111:SF1">
    <property type="entry name" value="TWO-COMPONENT RESPONSE REGULATOR ORR33"/>
    <property type="match status" value="1"/>
</dbReference>
<organism evidence="6 7">
    <name type="scientific">Paradevosia tibetensis</name>
    <dbReference type="NCBI Taxonomy" id="1447062"/>
    <lineage>
        <taxon>Bacteria</taxon>
        <taxon>Pseudomonadati</taxon>
        <taxon>Pseudomonadota</taxon>
        <taxon>Alphaproteobacteria</taxon>
        <taxon>Hyphomicrobiales</taxon>
        <taxon>Devosiaceae</taxon>
        <taxon>Paradevosia</taxon>
    </lineage>
</organism>
<dbReference type="Gene3D" id="3.40.50.2300">
    <property type="match status" value="1"/>
</dbReference>
<dbReference type="InterPro" id="IPR000792">
    <property type="entry name" value="Tscrpt_reg_LuxR_C"/>
</dbReference>
<keyword evidence="5" id="KW-0804">Transcription</keyword>
<dbReference type="CDD" id="cd17574">
    <property type="entry name" value="REC_OmpR"/>
    <property type="match status" value="1"/>
</dbReference>
<dbReference type="KEGG" id="yti:FNA67_03455"/>
<dbReference type="GO" id="GO:0000976">
    <property type="term" value="F:transcription cis-regulatory region binding"/>
    <property type="evidence" value="ECO:0007669"/>
    <property type="project" value="TreeGrafter"/>
</dbReference>
<dbReference type="SMART" id="SM00448">
    <property type="entry name" value="REC"/>
    <property type="match status" value="1"/>
</dbReference>
<dbReference type="Gene3D" id="1.10.10.10">
    <property type="entry name" value="Winged helix-like DNA-binding domain superfamily/Winged helix DNA-binding domain"/>
    <property type="match status" value="1"/>
</dbReference>
<dbReference type="OrthoDB" id="5292887at2"/>
<evidence type="ECO:0000256" key="1">
    <source>
        <dbReference type="ARBA" id="ARBA00022553"/>
    </source>
</evidence>
<keyword evidence="2" id="KW-0902">Two-component regulatory system</keyword>
<dbReference type="InterPro" id="IPR001789">
    <property type="entry name" value="Sig_transdc_resp-reg_receiver"/>
</dbReference>
<dbReference type="Proteomes" id="UP000321062">
    <property type="component" value="Chromosome"/>
</dbReference>
<dbReference type="Pfam" id="PF00072">
    <property type="entry name" value="Response_reg"/>
    <property type="match status" value="1"/>
</dbReference>
<reference evidence="6 7" key="1">
    <citation type="journal article" date="2015" name="Int. J. Syst. Evol. Microbiol.">
        <title>Youhaiella tibetensis gen. nov., sp. nov., isolated from subsurface sediment.</title>
        <authorList>
            <person name="Wang Y.X."/>
            <person name="Huang F.Q."/>
            <person name="Nogi Y."/>
            <person name="Pang S.J."/>
            <person name="Wang P.K."/>
            <person name="Lv J."/>
        </authorList>
    </citation>
    <scope>NUCLEOTIDE SEQUENCE [LARGE SCALE GENOMIC DNA]</scope>
    <source>
        <strain evidence="7">fig4</strain>
    </source>
</reference>
<protein>
    <submittedName>
        <fullName evidence="6">DNA-binding response regulator</fullName>
    </submittedName>
</protein>
<dbReference type="AlphaFoldDB" id="A0A5B9DJI7"/>
<dbReference type="PROSITE" id="PS50110">
    <property type="entry name" value="RESPONSE_REGULATORY"/>
    <property type="match status" value="1"/>
</dbReference>
<dbReference type="SMART" id="SM00421">
    <property type="entry name" value="HTH_LUXR"/>
    <property type="match status" value="1"/>
</dbReference>
<dbReference type="RefSeq" id="WP_049707722.1">
    <property type="nucleotide sequence ID" value="NZ_BMFM01000001.1"/>
</dbReference>
<dbReference type="InterPro" id="IPR011006">
    <property type="entry name" value="CheY-like_superfamily"/>
</dbReference>
<keyword evidence="4 6" id="KW-0238">DNA-binding</keyword>
<dbReference type="SUPFAM" id="SSF46894">
    <property type="entry name" value="C-terminal effector domain of the bipartite response regulators"/>
    <property type="match status" value="1"/>
</dbReference>
<dbReference type="GO" id="GO:0005829">
    <property type="term" value="C:cytosol"/>
    <property type="evidence" value="ECO:0007669"/>
    <property type="project" value="TreeGrafter"/>
</dbReference>
<evidence type="ECO:0000256" key="2">
    <source>
        <dbReference type="ARBA" id="ARBA00023012"/>
    </source>
</evidence>
<dbReference type="SUPFAM" id="SSF52172">
    <property type="entry name" value="CheY-like"/>
    <property type="match status" value="1"/>
</dbReference>
<dbReference type="PANTHER" id="PTHR48111">
    <property type="entry name" value="REGULATOR OF RPOS"/>
    <property type="match status" value="1"/>
</dbReference>
<name>A0A5B9DJI7_9HYPH</name>
<dbReference type="EMBL" id="CP041690">
    <property type="protein sequence ID" value="QEE19283.1"/>
    <property type="molecule type" value="Genomic_DNA"/>
</dbReference>
<gene>
    <name evidence="6" type="ORF">FNA67_03455</name>
</gene>
<keyword evidence="1" id="KW-0597">Phosphoprotein</keyword>
<accession>A0A5B9DJI7</accession>
<dbReference type="Pfam" id="PF00196">
    <property type="entry name" value="GerE"/>
    <property type="match status" value="1"/>
</dbReference>
<proteinExistence type="predicted"/>
<sequence>MNDFDDSGALILCVEDERDLRGDIIEELEAAGYRTIGAGDGHAALKMLEAHKPDLVLCDITMPGLDGFGVMREVRNKRPDMADVPFLFLTALAGRADVIQGKAAGADDYLVKPIDYDILLATVRARLAQVHRIRRNIDAEITETRRELAAAVLERSEHAVALVASTLDRMAAGFVLADPNLAIVQTNSTAAEILEEADGVSQRGGKLAGVSAQTLRRTFAEIIENGRPGQALALERPYRRPLLAQISLFSKDDPARLALVLLDPDRQPRLSSEVAIKMYGLTPTEAKLAIALAGGKRTDELAEDFSIAATTISFHLQNLFRKTQTTRQSDLVALMLRSALPVEAGQPA</sequence>
<dbReference type="InterPro" id="IPR036388">
    <property type="entry name" value="WH-like_DNA-bd_sf"/>
</dbReference>
<evidence type="ECO:0000256" key="4">
    <source>
        <dbReference type="ARBA" id="ARBA00023125"/>
    </source>
</evidence>
<evidence type="ECO:0000313" key="7">
    <source>
        <dbReference type="Proteomes" id="UP000321062"/>
    </source>
</evidence>
<evidence type="ECO:0000256" key="3">
    <source>
        <dbReference type="ARBA" id="ARBA00023015"/>
    </source>
</evidence>
<dbReference type="GO" id="GO:0032993">
    <property type="term" value="C:protein-DNA complex"/>
    <property type="evidence" value="ECO:0007669"/>
    <property type="project" value="TreeGrafter"/>
</dbReference>
<evidence type="ECO:0000313" key="6">
    <source>
        <dbReference type="EMBL" id="QEE19283.1"/>
    </source>
</evidence>
<dbReference type="InterPro" id="IPR039420">
    <property type="entry name" value="WalR-like"/>
</dbReference>